<evidence type="ECO:0000313" key="2">
    <source>
        <dbReference type="EMBL" id="KAK9517271.1"/>
    </source>
</evidence>
<comment type="caution">
    <text evidence="2">The sequence shown here is derived from an EMBL/GenBank/DDBJ whole genome shotgun (WGS) entry which is preliminary data.</text>
</comment>
<gene>
    <name evidence="2" type="ORF">VZT92_025155</name>
</gene>
<evidence type="ECO:0000256" key="1">
    <source>
        <dbReference type="SAM" id="MobiDB-lite"/>
    </source>
</evidence>
<dbReference type="EMBL" id="JBCEZU010000575">
    <property type="protein sequence ID" value="KAK9517271.1"/>
    <property type="molecule type" value="Genomic_DNA"/>
</dbReference>
<evidence type="ECO:0000313" key="3">
    <source>
        <dbReference type="Proteomes" id="UP001488805"/>
    </source>
</evidence>
<dbReference type="AlphaFoldDB" id="A0AAW1E479"/>
<organism evidence="2 3">
    <name type="scientific">Zoarces viviparus</name>
    <name type="common">Viviparous eelpout</name>
    <name type="synonym">Blennius viviparus</name>
    <dbReference type="NCBI Taxonomy" id="48416"/>
    <lineage>
        <taxon>Eukaryota</taxon>
        <taxon>Metazoa</taxon>
        <taxon>Chordata</taxon>
        <taxon>Craniata</taxon>
        <taxon>Vertebrata</taxon>
        <taxon>Euteleostomi</taxon>
        <taxon>Actinopterygii</taxon>
        <taxon>Neopterygii</taxon>
        <taxon>Teleostei</taxon>
        <taxon>Neoteleostei</taxon>
        <taxon>Acanthomorphata</taxon>
        <taxon>Eupercaria</taxon>
        <taxon>Perciformes</taxon>
        <taxon>Cottioidei</taxon>
        <taxon>Zoarcales</taxon>
        <taxon>Zoarcidae</taxon>
        <taxon>Zoarcinae</taxon>
        <taxon>Zoarces</taxon>
    </lineage>
</organism>
<dbReference type="Proteomes" id="UP001488805">
    <property type="component" value="Unassembled WGS sequence"/>
</dbReference>
<proteinExistence type="predicted"/>
<protein>
    <submittedName>
        <fullName evidence="2">Uncharacterized protein</fullName>
    </submittedName>
</protein>
<keyword evidence="3" id="KW-1185">Reference proteome</keyword>
<reference evidence="2 3" key="1">
    <citation type="journal article" date="2024" name="Genome Biol. Evol.">
        <title>Chromosome-level genome assembly of the viviparous eelpout Zoarces viviparus.</title>
        <authorList>
            <person name="Fuhrmann N."/>
            <person name="Brasseur M.V."/>
            <person name="Bakowski C.E."/>
            <person name="Podsiadlowski L."/>
            <person name="Prost S."/>
            <person name="Krehenwinkel H."/>
            <person name="Mayer C."/>
        </authorList>
    </citation>
    <scope>NUCLEOTIDE SEQUENCE [LARGE SCALE GENOMIC DNA]</scope>
    <source>
        <strain evidence="2">NO-MEL_2022_Ind0_liver</strain>
    </source>
</reference>
<sequence>MDPAAAAASLPADHLQSEISTQGALLGQHHLILRDLLDFQHSIGSQVAEIGSLMQDLTLCHSPPPEPVPEDSSSTRESFVPSPVPYDGASGECRGFMEWSGVLCGLPDSGHGVRLGQGGA</sequence>
<accession>A0AAW1E479</accession>
<feature type="region of interest" description="Disordered" evidence="1">
    <location>
        <begin position="62"/>
        <end position="84"/>
    </location>
</feature>
<name>A0AAW1E479_ZOAVI</name>